<dbReference type="AlphaFoldDB" id="A0A7T0C408"/>
<feature type="transmembrane region" description="Helical" evidence="1">
    <location>
        <begin position="241"/>
        <end position="265"/>
    </location>
</feature>
<feature type="transmembrane region" description="Helical" evidence="1">
    <location>
        <begin position="272"/>
        <end position="298"/>
    </location>
</feature>
<dbReference type="KEGG" id="nva:G3M78_12495"/>
<keyword evidence="1" id="KW-0812">Transmembrane</keyword>
<dbReference type="PANTHER" id="PTHR41324">
    <property type="entry name" value="MEMBRANE PROTEIN-RELATED"/>
    <property type="match status" value="1"/>
</dbReference>
<feature type="transmembrane region" description="Helical" evidence="1">
    <location>
        <begin position="56"/>
        <end position="89"/>
    </location>
</feature>
<evidence type="ECO:0000313" key="2">
    <source>
        <dbReference type="EMBL" id="QPJ66167.1"/>
    </source>
</evidence>
<sequence>MQKPFDPRAILVPFALVLGLLTVTAFAPALGMMTGIFTPLPIIWVSLRFGMKPGAVMAGLVLVSLVFVAGPLPAFLFFAEYGILALILSEGVRQGQPFDRCIAFSALGATVISILLLFFVLGEQNESFSSFFKDRVDSHIAQSMEALKSMGESPADLKLMQEFSVTVSELFTQSYPAILLIGSLVTASLNYVMAQFISRRLHLGFNFHPGKYSEWVAPEQAVWALLASGGAVAMGDPFAAVGMNVFLVALVVYFAQGLSIVVHFLETRNVHAVFWGFVFLLILFQPILMGIIIGMGVFDLWADFRKLKSPPIDPDTV</sequence>
<keyword evidence="1" id="KW-0472">Membrane</keyword>
<organism evidence="2 3">
    <name type="scientific">Candidatus Nitrohelix vancouverensis</name>
    <dbReference type="NCBI Taxonomy" id="2705534"/>
    <lineage>
        <taxon>Bacteria</taxon>
        <taxon>Pseudomonadati</taxon>
        <taxon>Nitrospinota/Tectimicrobiota group</taxon>
        <taxon>Nitrospinota</taxon>
        <taxon>Nitrospinia</taxon>
        <taxon>Nitrospinales</taxon>
        <taxon>Nitrospinaceae</taxon>
        <taxon>Candidatus Nitrohelix</taxon>
    </lineage>
</organism>
<feature type="transmembrane region" description="Helical" evidence="1">
    <location>
        <begin position="101"/>
        <end position="121"/>
    </location>
</feature>
<reference evidence="3" key="1">
    <citation type="submission" date="2020-02" db="EMBL/GenBank/DDBJ databases">
        <title>Genomic and physiological characterization of two novel Nitrospinaceae genera.</title>
        <authorList>
            <person name="Mueller A.J."/>
            <person name="Jung M.-Y."/>
            <person name="Strachan C.R."/>
            <person name="Herbold C.W."/>
            <person name="Kirkegaard R.H."/>
            <person name="Daims H."/>
        </authorList>
    </citation>
    <scope>NUCLEOTIDE SEQUENCE [LARGE SCALE GENOMIC DNA]</scope>
</reference>
<gene>
    <name evidence="2" type="ORF">G3M78_12495</name>
</gene>
<accession>A0A7T0C408</accession>
<dbReference type="EMBL" id="CP048620">
    <property type="protein sequence ID" value="QPJ66167.1"/>
    <property type="molecule type" value="Genomic_DNA"/>
</dbReference>
<dbReference type="PANTHER" id="PTHR41324:SF1">
    <property type="entry name" value="DUF2232 DOMAIN-CONTAINING PROTEIN"/>
    <property type="match status" value="1"/>
</dbReference>
<name>A0A7T0C408_9BACT</name>
<dbReference type="InterPro" id="IPR018710">
    <property type="entry name" value="DUF2232"/>
</dbReference>
<proteinExistence type="predicted"/>
<feature type="transmembrane region" description="Helical" evidence="1">
    <location>
        <begin position="12"/>
        <end position="36"/>
    </location>
</feature>
<protein>
    <submittedName>
        <fullName evidence="2">DUF2232 domain-containing protein</fullName>
    </submittedName>
</protein>
<keyword evidence="1" id="KW-1133">Transmembrane helix</keyword>
<dbReference type="Proteomes" id="UP000594464">
    <property type="component" value="Chromosome"/>
</dbReference>
<evidence type="ECO:0000313" key="3">
    <source>
        <dbReference type="Proteomes" id="UP000594464"/>
    </source>
</evidence>
<feature type="transmembrane region" description="Helical" evidence="1">
    <location>
        <begin position="175"/>
        <end position="194"/>
    </location>
</feature>
<dbReference type="Pfam" id="PF09991">
    <property type="entry name" value="DUF2232"/>
    <property type="match status" value="1"/>
</dbReference>
<evidence type="ECO:0000256" key="1">
    <source>
        <dbReference type="SAM" id="Phobius"/>
    </source>
</evidence>